<evidence type="ECO:0000313" key="2">
    <source>
        <dbReference type="EMBL" id="QXH33878.1"/>
    </source>
</evidence>
<keyword evidence="1" id="KW-1133">Transmembrane helix</keyword>
<sequence length="249" mass="27457">MSWEKVGKTLAASLVVAVCVAAFYTVLRDDDRLQARLTYAHLTYPGQFNERVTQANDLLKYERLHARVGAIAAGNLDHQQVDKLVELAQAPYLQLFARPFEAGLVDHRTGLLIELHNPRQQALQDVQIRLPGKGLVQVRDAAGNDTLIPAPTNLIDIPVIDAQGEAKVWVYFDADYSQIRQGGIGIRQGGASAQIHLVREFVGFPAWVARYSRELVLLLAALSGAVLVLGYRNLKRPCRAVAEGSKRAQ</sequence>
<accession>A0ABX8M4F7</accession>
<feature type="transmembrane region" description="Helical" evidence="1">
    <location>
        <begin position="6"/>
        <end position="27"/>
    </location>
</feature>
<evidence type="ECO:0000313" key="3">
    <source>
        <dbReference type="Proteomes" id="UP001047646"/>
    </source>
</evidence>
<keyword evidence="3" id="KW-1185">Reference proteome</keyword>
<dbReference type="RefSeq" id="WP_217848244.1">
    <property type="nucleotide sequence ID" value="NZ_CP077073.1"/>
</dbReference>
<organism evidence="2 3">
    <name type="scientific">Pseudomonas muyukensis</name>
    <dbReference type="NCBI Taxonomy" id="2842357"/>
    <lineage>
        <taxon>Bacteria</taxon>
        <taxon>Pseudomonadati</taxon>
        <taxon>Pseudomonadota</taxon>
        <taxon>Gammaproteobacteria</taxon>
        <taxon>Pseudomonadales</taxon>
        <taxon>Pseudomonadaceae</taxon>
        <taxon>Pseudomonas</taxon>
    </lineage>
</organism>
<keyword evidence="1" id="KW-0472">Membrane</keyword>
<keyword evidence="1" id="KW-0812">Transmembrane</keyword>
<dbReference type="EMBL" id="CP077073">
    <property type="protein sequence ID" value="QXH33878.1"/>
    <property type="molecule type" value="Genomic_DNA"/>
</dbReference>
<evidence type="ECO:0000256" key="1">
    <source>
        <dbReference type="SAM" id="Phobius"/>
    </source>
</evidence>
<name>A0ABX8M4F7_9PSED</name>
<dbReference type="Proteomes" id="UP001047646">
    <property type="component" value="Chromosome"/>
</dbReference>
<reference evidence="2" key="1">
    <citation type="journal article" date="2021" name="Microorganisms">
        <title>The Ever-Expanding Pseudomonas Genus: Description of 43 New Species and Partition of the Pseudomonas putida Group.</title>
        <authorList>
            <person name="Girard L."/>
            <person name="Lood C."/>
            <person name="Hofte M."/>
            <person name="Vandamme P."/>
            <person name="Rokni-Zadeh H."/>
            <person name="van Noort V."/>
            <person name="Lavigne R."/>
            <person name="De Mot R."/>
        </authorList>
    </citation>
    <scope>NUCLEOTIDE SEQUENCE</scope>
    <source>
        <strain evidence="2">COW39</strain>
    </source>
</reference>
<proteinExistence type="predicted"/>
<gene>
    <name evidence="2" type="ORF">KSS95_17090</name>
</gene>
<protein>
    <submittedName>
        <fullName evidence="2">Uncharacterized protein</fullName>
    </submittedName>
</protein>